<reference evidence="3 4" key="1">
    <citation type="journal article" date="2019" name="Int. J. Syst. Evol. Microbiol.">
        <title>The Global Catalogue of Microorganisms (GCM) 10K type strain sequencing project: providing services to taxonomists for standard genome sequencing and annotation.</title>
        <authorList>
            <consortium name="The Broad Institute Genomics Platform"/>
            <consortium name="The Broad Institute Genome Sequencing Center for Infectious Disease"/>
            <person name="Wu L."/>
            <person name="Ma J."/>
        </authorList>
    </citation>
    <scope>NUCLEOTIDE SEQUENCE [LARGE SCALE GENOMIC DNA]</scope>
    <source>
        <strain evidence="3 4">JCM 8201</strain>
    </source>
</reference>
<dbReference type="InterPro" id="IPR050300">
    <property type="entry name" value="GDXG_lipolytic_enzyme"/>
</dbReference>
<dbReference type="SUPFAM" id="SSF53474">
    <property type="entry name" value="alpha/beta-Hydrolases"/>
    <property type="match status" value="1"/>
</dbReference>
<gene>
    <name evidence="3" type="ORF">GCM10010439_67090</name>
</gene>
<proteinExistence type="predicted"/>
<keyword evidence="4" id="KW-1185">Reference proteome</keyword>
<dbReference type="EMBL" id="BAAATZ010000034">
    <property type="protein sequence ID" value="GAA2737346.1"/>
    <property type="molecule type" value="Genomic_DNA"/>
</dbReference>
<evidence type="ECO:0000256" key="1">
    <source>
        <dbReference type="ARBA" id="ARBA00022801"/>
    </source>
</evidence>
<sequence>MADELQVEESRVGLVVRPPDPDGPAVLYLHADRYLGNSPEAALDVAGHLALRTGATVVCARYRPAFPASLHDVHAAYLHAEALGPVAVAGERAGAGLAAALMVHLRDSGAPLPRCATLVSGLLDLTLQASSLLFNAGADPGFDLDRLQREAARYADGTEPRDPLLSPLHANLHGLPPIRLLAAGTDPFLDDSLSFAARAARSSLTVNLHVHPDATALRAAVVDEMSAFLKTWTSTEPLARPA</sequence>
<dbReference type="Gene3D" id="3.40.50.1820">
    <property type="entry name" value="alpha/beta hydrolase"/>
    <property type="match status" value="1"/>
</dbReference>
<dbReference type="InterPro" id="IPR013094">
    <property type="entry name" value="AB_hydrolase_3"/>
</dbReference>
<dbReference type="InterPro" id="IPR029058">
    <property type="entry name" value="AB_hydrolase_fold"/>
</dbReference>
<dbReference type="Proteomes" id="UP001501842">
    <property type="component" value="Unassembled WGS sequence"/>
</dbReference>
<evidence type="ECO:0000313" key="3">
    <source>
        <dbReference type="EMBL" id="GAA2737346.1"/>
    </source>
</evidence>
<dbReference type="RefSeq" id="WP_344456910.1">
    <property type="nucleotide sequence ID" value="NZ_BAAATZ010000034.1"/>
</dbReference>
<comment type="caution">
    <text evidence="3">The sequence shown here is derived from an EMBL/GenBank/DDBJ whole genome shotgun (WGS) entry which is preliminary data.</text>
</comment>
<organism evidence="3 4">
    <name type="scientific">Actinocorallia aurantiaca</name>
    <dbReference type="NCBI Taxonomy" id="46204"/>
    <lineage>
        <taxon>Bacteria</taxon>
        <taxon>Bacillati</taxon>
        <taxon>Actinomycetota</taxon>
        <taxon>Actinomycetes</taxon>
        <taxon>Streptosporangiales</taxon>
        <taxon>Thermomonosporaceae</taxon>
        <taxon>Actinocorallia</taxon>
    </lineage>
</organism>
<protein>
    <recommendedName>
        <fullName evidence="2">Alpha/beta hydrolase fold-3 domain-containing protein</fullName>
    </recommendedName>
</protein>
<dbReference type="Pfam" id="PF07859">
    <property type="entry name" value="Abhydrolase_3"/>
    <property type="match status" value="1"/>
</dbReference>
<accession>A0ABN3UQS3</accession>
<name>A0ABN3UQS3_9ACTN</name>
<evidence type="ECO:0000313" key="4">
    <source>
        <dbReference type="Proteomes" id="UP001501842"/>
    </source>
</evidence>
<feature type="domain" description="Alpha/beta hydrolase fold-3" evidence="2">
    <location>
        <begin position="26"/>
        <end position="213"/>
    </location>
</feature>
<keyword evidence="1" id="KW-0378">Hydrolase</keyword>
<evidence type="ECO:0000259" key="2">
    <source>
        <dbReference type="Pfam" id="PF07859"/>
    </source>
</evidence>
<dbReference type="PANTHER" id="PTHR48081:SF8">
    <property type="entry name" value="ALPHA_BETA HYDROLASE FOLD-3 DOMAIN-CONTAINING PROTEIN-RELATED"/>
    <property type="match status" value="1"/>
</dbReference>
<dbReference type="PANTHER" id="PTHR48081">
    <property type="entry name" value="AB HYDROLASE SUPERFAMILY PROTEIN C4A8.06C"/>
    <property type="match status" value="1"/>
</dbReference>